<accession>A0A5S4V346</accession>
<dbReference type="AlphaFoldDB" id="A0A5S4V346"/>
<evidence type="ECO:0008006" key="3">
    <source>
        <dbReference type="Google" id="ProtNLM"/>
    </source>
</evidence>
<keyword evidence="2" id="KW-1185">Reference proteome</keyword>
<reference evidence="1 2" key="1">
    <citation type="submission" date="2019-08" db="EMBL/GenBank/DDBJ databases">
        <authorList>
            <person name="Hu J."/>
        </authorList>
    </citation>
    <scope>NUCLEOTIDE SEQUENCE [LARGE SCALE GENOMIC DNA]</scope>
    <source>
        <strain evidence="1 2">NEAU-184</strain>
    </source>
</reference>
<gene>
    <name evidence="1" type="ORF">FYC51_07325</name>
</gene>
<evidence type="ECO:0000313" key="2">
    <source>
        <dbReference type="Proteomes" id="UP000325243"/>
    </source>
</evidence>
<proteinExistence type="predicted"/>
<name>A0A5S4V346_9MICO</name>
<dbReference type="EMBL" id="VSSB01000001">
    <property type="protein sequence ID" value="TYL53474.1"/>
    <property type="molecule type" value="Genomic_DNA"/>
</dbReference>
<comment type="caution">
    <text evidence="1">The sequence shown here is derived from an EMBL/GenBank/DDBJ whole genome shotgun (WGS) entry which is preliminary data.</text>
</comment>
<evidence type="ECO:0000313" key="1">
    <source>
        <dbReference type="EMBL" id="TYL53474.1"/>
    </source>
</evidence>
<protein>
    <recommendedName>
        <fullName evidence="3">Glycosyltransferase family 2 protein</fullName>
    </recommendedName>
</protein>
<dbReference type="RefSeq" id="WP_148732943.1">
    <property type="nucleotide sequence ID" value="NZ_VSSB01000001.1"/>
</dbReference>
<sequence>MGRRIRINAYVLAADPWWLEESVRAYYPVVDRIVVSYDEDSTSWTGTPIPVEDCLSRLRAIDVEGKCDFRPGHYARLDEHPLDNDTFQRADALAAASDGADWVLQLDTDEVIADVGEFVSCLEEADERGATGLEYPSRYLYTRTRSGRFLEMSSRLWGTIGNYPGPVAVVAGTVPRHARQADVSPFRVDFAANNTDPRHPSDAIVQRVIRPRAGILHYYWVRSEEHMRRKAGWSGHADTYSEPARMRAWRWRTRHPLLTTLSAPFQPMDNRFRLTTLPPSRRHWVGES</sequence>
<organism evidence="1 2">
    <name type="scientific">Agromyces mariniharenae</name>
    <dbReference type="NCBI Taxonomy" id="2604423"/>
    <lineage>
        <taxon>Bacteria</taxon>
        <taxon>Bacillati</taxon>
        <taxon>Actinomycetota</taxon>
        <taxon>Actinomycetes</taxon>
        <taxon>Micrococcales</taxon>
        <taxon>Microbacteriaceae</taxon>
        <taxon>Agromyces</taxon>
    </lineage>
</organism>
<dbReference type="Proteomes" id="UP000325243">
    <property type="component" value="Unassembled WGS sequence"/>
</dbReference>